<dbReference type="Gene3D" id="1.10.10.10">
    <property type="entry name" value="Winged helix-like DNA-binding domain superfamily/Winged helix DNA-binding domain"/>
    <property type="match status" value="1"/>
</dbReference>
<keyword evidence="7" id="KW-1185">Reference proteome</keyword>
<dbReference type="PROSITE" id="PS50949">
    <property type="entry name" value="HTH_GNTR"/>
    <property type="match status" value="1"/>
</dbReference>
<dbReference type="PANTHER" id="PTHR43537">
    <property type="entry name" value="TRANSCRIPTIONAL REGULATOR, GNTR FAMILY"/>
    <property type="match status" value="1"/>
</dbReference>
<dbReference type="GO" id="GO:0003677">
    <property type="term" value="F:DNA binding"/>
    <property type="evidence" value="ECO:0007669"/>
    <property type="project" value="UniProtKB-KW"/>
</dbReference>
<dbReference type="InterPro" id="IPR036388">
    <property type="entry name" value="WH-like_DNA-bd_sf"/>
</dbReference>
<dbReference type="GO" id="GO:0003700">
    <property type="term" value="F:DNA-binding transcription factor activity"/>
    <property type="evidence" value="ECO:0007669"/>
    <property type="project" value="InterPro"/>
</dbReference>
<sequence length="312" mass="34356">MVVTKENGAVNGSRKTSPQDIADALRDRIRTGTLKAGDRLPTQAKLAEEFGVERGTVRQALLSLQRDGLLNHISRGSPPRVAEGSAAPVPPVAQPQPQPSMVALAPRLAEAFGEPHVRIDVVSYTAETLMNAVMEPIRQIHEGRLRPESIDVRILLPSSEINLAFPVPVEPDDERDRDRLHRRWLAQRNAQGQVLRHNLGALRQSHGIDVRVTFRALPFTTPVKLYLLNGTEALLAYYTLERAQLTFDADTEGRAAGAERLEPVEAYDVGGLTAALFSFTDGSSPRDTGFVEESQKWFAALWETITTDLTLS</sequence>
<dbReference type="InterPro" id="IPR000524">
    <property type="entry name" value="Tscrpt_reg_HTH_GntR"/>
</dbReference>
<dbReference type="Proteomes" id="UP000054804">
    <property type="component" value="Unassembled WGS sequence"/>
</dbReference>
<evidence type="ECO:0000256" key="2">
    <source>
        <dbReference type="ARBA" id="ARBA00023125"/>
    </source>
</evidence>
<evidence type="ECO:0000313" key="7">
    <source>
        <dbReference type="Proteomes" id="UP000054804"/>
    </source>
</evidence>
<feature type="compositionally biased region" description="Pro residues" evidence="4">
    <location>
        <begin position="88"/>
        <end position="98"/>
    </location>
</feature>
<dbReference type="STRING" id="1765722.AT728_05790"/>
<keyword evidence="3" id="KW-0804">Transcription</keyword>
<gene>
    <name evidence="6" type="ORF">AT728_05790</name>
</gene>
<dbReference type="EMBL" id="LOCL01000026">
    <property type="protein sequence ID" value="KUF19953.1"/>
    <property type="molecule type" value="Genomic_DNA"/>
</dbReference>
<feature type="domain" description="HTH gntR-type" evidence="5">
    <location>
        <begin position="15"/>
        <end position="84"/>
    </location>
</feature>
<protein>
    <submittedName>
        <fullName evidence="6">GntR family transcriptional regulator</fullName>
    </submittedName>
</protein>
<evidence type="ECO:0000259" key="5">
    <source>
        <dbReference type="PROSITE" id="PS50949"/>
    </source>
</evidence>
<dbReference type="InterPro" id="IPR036390">
    <property type="entry name" value="WH_DNA-bd_sf"/>
</dbReference>
<proteinExistence type="predicted"/>
<keyword evidence="2" id="KW-0238">DNA-binding</keyword>
<dbReference type="SMART" id="SM00345">
    <property type="entry name" value="HTH_GNTR"/>
    <property type="match status" value="1"/>
</dbReference>
<organism evidence="6 7">
    <name type="scientific">Streptomyces silvensis</name>
    <dbReference type="NCBI Taxonomy" id="1765722"/>
    <lineage>
        <taxon>Bacteria</taxon>
        <taxon>Bacillati</taxon>
        <taxon>Actinomycetota</taxon>
        <taxon>Actinomycetes</taxon>
        <taxon>Kitasatosporales</taxon>
        <taxon>Streptomycetaceae</taxon>
        <taxon>Streptomyces</taxon>
    </lineage>
</organism>
<reference evidence="6 7" key="1">
    <citation type="submission" date="2015-12" db="EMBL/GenBank/DDBJ databases">
        <title>Draft genome sequence of Streptomyces silvensis ATCC 53525, a producer of novel hormone antagonists.</title>
        <authorList>
            <person name="Johnston C.W."/>
            <person name="Li Y."/>
            <person name="Magarvey N.A."/>
        </authorList>
    </citation>
    <scope>NUCLEOTIDE SEQUENCE [LARGE SCALE GENOMIC DNA]</scope>
    <source>
        <strain evidence="6 7">ATCC 53525</strain>
    </source>
</reference>
<dbReference type="RefSeq" id="WP_058846452.1">
    <property type="nucleotide sequence ID" value="NZ_LOCL01000026.1"/>
</dbReference>
<name>A0A0W7XAX5_9ACTN</name>
<dbReference type="PANTHER" id="PTHR43537:SF24">
    <property type="entry name" value="GLUCONATE OPERON TRANSCRIPTIONAL REPRESSOR"/>
    <property type="match status" value="1"/>
</dbReference>
<comment type="caution">
    <text evidence="6">The sequence shown here is derived from an EMBL/GenBank/DDBJ whole genome shotgun (WGS) entry which is preliminary data.</text>
</comment>
<dbReference type="PRINTS" id="PR00035">
    <property type="entry name" value="HTHGNTR"/>
</dbReference>
<accession>A0A0W7XAX5</accession>
<dbReference type="Pfam" id="PF00392">
    <property type="entry name" value="GntR"/>
    <property type="match status" value="1"/>
</dbReference>
<evidence type="ECO:0000256" key="1">
    <source>
        <dbReference type="ARBA" id="ARBA00023015"/>
    </source>
</evidence>
<dbReference type="SUPFAM" id="SSF46785">
    <property type="entry name" value="Winged helix' DNA-binding domain"/>
    <property type="match status" value="1"/>
</dbReference>
<dbReference type="CDD" id="cd07377">
    <property type="entry name" value="WHTH_GntR"/>
    <property type="match status" value="1"/>
</dbReference>
<dbReference type="AlphaFoldDB" id="A0A0W7XAX5"/>
<evidence type="ECO:0000313" key="6">
    <source>
        <dbReference type="EMBL" id="KUF19953.1"/>
    </source>
</evidence>
<keyword evidence="1" id="KW-0805">Transcription regulation</keyword>
<feature type="region of interest" description="Disordered" evidence="4">
    <location>
        <begin position="74"/>
        <end position="98"/>
    </location>
</feature>
<feature type="region of interest" description="Disordered" evidence="4">
    <location>
        <begin position="1"/>
        <end position="20"/>
    </location>
</feature>
<evidence type="ECO:0000256" key="3">
    <source>
        <dbReference type="ARBA" id="ARBA00023163"/>
    </source>
</evidence>
<evidence type="ECO:0000256" key="4">
    <source>
        <dbReference type="SAM" id="MobiDB-lite"/>
    </source>
</evidence>